<protein>
    <recommendedName>
        <fullName evidence="4">G-protein coupled receptors family 1 profile domain-containing protein</fullName>
    </recommendedName>
</protein>
<keyword evidence="1" id="KW-0732">Signal</keyword>
<name>A0ABN7NZQ4_TIMPD</name>
<sequence>MLVLVVVLFVICWGPMLIDNLLTAYDVLPKLLNRTPSQTHGHRIPSHGLFQQNFRESFYKALCICCYKGRQLNRNASVSQTRTTSVRAGSSTETLQCRKQELHLYVLDAASPCLQRTTDGGAVGGAVRNNADSDKMEMRTNNMLLFHC</sequence>
<reference evidence="2" key="1">
    <citation type="submission" date="2021-03" db="EMBL/GenBank/DDBJ databases">
        <authorList>
            <person name="Tran Van P."/>
        </authorList>
    </citation>
    <scope>NUCLEOTIDE SEQUENCE</scope>
</reference>
<dbReference type="EMBL" id="CAJPIN010007651">
    <property type="protein sequence ID" value="CAG2058616.1"/>
    <property type="molecule type" value="Genomic_DNA"/>
</dbReference>
<evidence type="ECO:0000313" key="2">
    <source>
        <dbReference type="EMBL" id="CAG2058616.1"/>
    </source>
</evidence>
<dbReference type="Gene3D" id="1.20.1070.10">
    <property type="entry name" value="Rhodopsin 7-helix transmembrane proteins"/>
    <property type="match status" value="1"/>
</dbReference>
<proteinExistence type="predicted"/>
<organism evidence="2 3">
    <name type="scientific">Timema podura</name>
    <name type="common">Walking stick</name>
    <dbReference type="NCBI Taxonomy" id="61482"/>
    <lineage>
        <taxon>Eukaryota</taxon>
        <taxon>Metazoa</taxon>
        <taxon>Ecdysozoa</taxon>
        <taxon>Arthropoda</taxon>
        <taxon>Hexapoda</taxon>
        <taxon>Insecta</taxon>
        <taxon>Pterygota</taxon>
        <taxon>Neoptera</taxon>
        <taxon>Polyneoptera</taxon>
        <taxon>Phasmatodea</taxon>
        <taxon>Timematodea</taxon>
        <taxon>Timematoidea</taxon>
        <taxon>Timematidae</taxon>
        <taxon>Timema</taxon>
    </lineage>
</organism>
<evidence type="ECO:0000256" key="1">
    <source>
        <dbReference type="SAM" id="SignalP"/>
    </source>
</evidence>
<feature type="chain" id="PRO_5045037191" description="G-protein coupled receptors family 1 profile domain-containing protein" evidence="1">
    <location>
        <begin position="19"/>
        <end position="148"/>
    </location>
</feature>
<comment type="caution">
    <text evidence="2">The sequence shown here is derived from an EMBL/GenBank/DDBJ whole genome shotgun (WGS) entry which is preliminary data.</text>
</comment>
<dbReference type="Proteomes" id="UP001153148">
    <property type="component" value="Unassembled WGS sequence"/>
</dbReference>
<dbReference type="SUPFAM" id="SSF81321">
    <property type="entry name" value="Family A G protein-coupled receptor-like"/>
    <property type="match status" value="1"/>
</dbReference>
<evidence type="ECO:0008006" key="4">
    <source>
        <dbReference type="Google" id="ProtNLM"/>
    </source>
</evidence>
<evidence type="ECO:0000313" key="3">
    <source>
        <dbReference type="Proteomes" id="UP001153148"/>
    </source>
</evidence>
<accession>A0ABN7NZQ4</accession>
<keyword evidence="3" id="KW-1185">Reference proteome</keyword>
<gene>
    <name evidence="2" type="ORF">TPAB3V08_LOCUS5585</name>
</gene>
<feature type="signal peptide" evidence="1">
    <location>
        <begin position="1"/>
        <end position="18"/>
    </location>
</feature>